<feature type="non-terminal residue" evidence="2">
    <location>
        <position position="719"/>
    </location>
</feature>
<evidence type="ECO:0000256" key="1">
    <source>
        <dbReference type="SAM" id="MobiDB-lite"/>
    </source>
</evidence>
<feature type="compositionally biased region" description="Basic residues" evidence="1">
    <location>
        <begin position="58"/>
        <end position="79"/>
    </location>
</feature>
<organism evidence="2 3">
    <name type="scientific">Daphnia magna</name>
    <dbReference type="NCBI Taxonomy" id="35525"/>
    <lineage>
        <taxon>Eukaryota</taxon>
        <taxon>Metazoa</taxon>
        <taxon>Ecdysozoa</taxon>
        <taxon>Arthropoda</taxon>
        <taxon>Crustacea</taxon>
        <taxon>Branchiopoda</taxon>
        <taxon>Diplostraca</taxon>
        <taxon>Cladocera</taxon>
        <taxon>Anomopoda</taxon>
        <taxon>Daphniidae</taxon>
        <taxon>Daphnia</taxon>
    </lineage>
</organism>
<sequence length="719" mass="78758">KSTSAPRFRPPFVASDSSATGSSPPKRPDAWRPGSVRRSRFGSTPATPMVSSAPAARSVRRSGKPSKRSKRTHKSRHRARFLACGRSAAEGALDEFRAECRERNAGDGGRLREQASAGKAGERIDLKEHDRRRILAIADEKVGAREVATTERFVGQNGDFLEASNDRRRIRGRTMVQAPPRLVAGLIAVECIGWRFDERRRERDRLIIDVEDAAGRLFAAHELLDNNGRAQGKGPRERRPKCGGVGPEETLDAERRPAFGRLHNDVAAEGCKNGGRVDGGAPLRAKFDAARARQPGEGEELAGGRLVHRVRARTDRGADVGDAVDLKEPLQGTVFADSAVGHREDHRRIFAPNCVGERGIEFDANDGKARLRQCGIDRSGRRPTHRRFARRPPLHNQHFLRDAHSRFANVIVRRRATQIHEFNTGCLGKLVNLRISVELAEYDSNDSPIDDQSKAAPAWAGRDVDAGTVDTHAVLSRLANRVCLCVDGAHAVPLIHQMTDVIAVRQPADRPVVAGRQNRAVADDDRPDMFSIAGRSRCDFARDVHESLPDAAGKPPNTRDTGGAPANPRTIRAMLRFSSRIPALVLVFGAGLAALPALETTAFAGKKVQEAPLTIEVETAEQLYVKLEYEKANSIAGKVIERGNLTHDQLVRVFRIHAITYAILGNEEEATDAFTLLLGYAPDFQLDADTSPKVVGPFQEAKGYWKAQPSRPGLDVEAQ</sequence>
<feature type="region of interest" description="Disordered" evidence="1">
    <location>
        <begin position="547"/>
        <end position="567"/>
    </location>
</feature>
<dbReference type="EMBL" id="JAOYFB010000041">
    <property type="protein sequence ID" value="KAK4045192.1"/>
    <property type="molecule type" value="Genomic_DNA"/>
</dbReference>
<comment type="caution">
    <text evidence="2">The sequence shown here is derived from an EMBL/GenBank/DDBJ whole genome shotgun (WGS) entry which is preliminary data.</text>
</comment>
<accession>A0ABR0B9D1</accession>
<evidence type="ECO:0000313" key="2">
    <source>
        <dbReference type="EMBL" id="KAK4045192.1"/>
    </source>
</evidence>
<evidence type="ECO:0000313" key="3">
    <source>
        <dbReference type="Proteomes" id="UP001234178"/>
    </source>
</evidence>
<feature type="region of interest" description="Disordered" evidence="1">
    <location>
        <begin position="227"/>
        <end position="250"/>
    </location>
</feature>
<gene>
    <name evidence="2" type="ORF">OUZ56_032600</name>
</gene>
<proteinExistence type="predicted"/>
<feature type="region of interest" description="Disordered" evidence="1">
    <location>
        <begin position="1"/>
        <end position="79"/>
    </location>
</feature>
<reference evidence="2 3" key="1">
    <citation type="journal article" date="2023" name="Nucleic Acids Res.">
        <title>The hologenome of Daphnia magna reveals possible DNA methylation and microbiome-mediated evolution of the host genome.</title>
        <authorList>
            <person name="Chaturvedi A."/>
            <person name="Li X."/>
            <person name="Dhandapani V."/>
            <person name="Marshall H."/>
            <person name="Kissane S."/>
            <person name="Cuenca-Cambronero M."/>
            <person name="Asole G."/>
            <person name="Calvet F."/>
            <person name="Ruiz-Romero M."/>
            <person name="Marangio P."/>
            <person name="Guigo R."/>
            <person name="Rago D."/>
            <person name="Mirbahai L."/>
            <person name="Eastwood N."/>
            <person name="Colbourne J.K."/>
            <person name="Zhou J."/>
            <person name="Mallon E."/>
            <person name="Orsini L."/>
        </authorList>
    </citation>
    <scope>NUCLEOTIDE SEQUENCE [LARGE SCALE GENOMIC DNA]</scope>
    <source>
        <strain evidence="2">LRV0_1</strain>
    </source>
</reference>
<keyword evidence="3" id="KW-1185">Reference proteome</keyword>
<name>A0ABR0B9D1_9CRUS</name>
<dbReference type="Proteomes" id="UP001234178">
    <property type="component" value="Unassembled WGS sequence"/>
</dbReference>
<protein>
    <submittedName>
        <fullName evidence="2">Uncharacterized protein</fullName>
    </submittedName>
</protein>
<feature type="non-terminal residue" evidence="2">
    <location>
        <position position="1"/>
    </location>
</feature>